<proteinExistence type="predicted"/>
<dbReference type="EMBL" id="JBGUBD010000005">
    <property type="protein sequence ID" value="MFA9478675.1"/>
    <property type="molecule type" value="Genomic_DNA"/>
</dbReference>
<comment type="caution">
    <text evidence="2">The sequence shown here is derived from an EMBL/GenBank/DDBJ whole genome shotgun (WGS) entry which is preliminary data.</text>
</comment>
<keyword evidence="3" id="KW-1185">Reference proteome</keyword>
<evidence type="ECO:0000256" key="1">
    <source>
        <dbReference type="SAM" id="SignalP"/>
    </source>
</evidence>
<reference evidence="2 3" key="1">
    <citation type="submission" date="2024-08" db="EMBL/GenBank/DDBJ databases">
        <title>Whole-genome sequencing of halo(alkali)philic microorganisms from hypersaline lakes.</title>
        <authorList>
            <person name="Sorokin D.Y."/>
            <person name="Merkel A.Y."/>
            <person name="Messina E."/>
            <person name="Yakimov M."/>
        </authorList>
    </citation>
    <scope>NUCLEOTIDE SEQUENCE [LARGE SCALE GENOMIC DNA]</scope>
    <source>
        <strain evidence="2 3">AB-hyl4</strain>
    </source>
</reference>
<feature type="signal peptide" evidence="1">
    <location>
        <begin position="1"/>
        <end position="25"/>
    </location>
</feature>
<dbReference type="Proteomes" id="UP001575105">
    <property type="component" value="Unassembled WGS sequence"/>
</dbReference>
<protein>
    <submittedName>
        <fullName evidence="2">Uncharacterized protein</fullName>
    </submittedName>
</protein>
<sequence>MRNAFHASLKCSGAAVLVVMMLVFAGCHSPTSAAGVRANFSPELHSTANSYEQHLNREARTRDMNLRGVWDDGSRLLLLDRPSRLSPYPIP</sequence>
<evidence type="ECO:0000313" key="2">
    <source>
        <dbReference type="EMBL" id="MFA9478675.1"/>
    </source>
</evidence>
<keyword evidence="1" id="KW-0732">Signal</keyword>
<dbReference type="RefSeq" id="WP_425345601.1">
    <property type="nucleotide sequence ID" value="NZ_JBGUBD010000005.1"/>
</dbReference>
<gene>
    <name evidence="2" type="ORF">ACERK3_10240</name>
</gene>
<organism evidence="2 3">
    <name type="scientific">Natronomicrosphaera hydrolytica</name>
    <dbReference type="NCBI Taxonomy" id="3242702"/>
    <lineage>
        <taxon>Bacteria</taxon>
        <taxon>Pseudomonadati</taxon>
        <taxon>Planctomycetota</taxon>
        <taxon>Phycisphaerae</taxon>
        <taxon>Phycisphaerales</taxon>
        <taxon>Phycisphaeraceae</taxon>
        <taxon>Natronomicrosphaera</taxon>
    </lineage>
</organism>
<accession>A0ABV4U678</accession>
<name>A0ABV4U678_9BACT</name>
<feature type="chain" id="PRO_5047498555" evidence="1">
    <location>
        <begin position="26"/>
        <end position="91"/>
    </location>
</feature>
<evidence type="ECO:0000313" key="3">
    <source>
        <dbReference type="Proteomes" id="UP001575105"/>
    </source>
</evidence>
<dbReference type="PROSITE" id="PS51257">
    <property type="entry name" value="PROKAR_LIPOPROTEIN"/>
    <property type="match status" value="1"/>
</dbReference>